<name>A0A9P0YGE1_CUSEU</name>
<organism evidence="1 2">
    <name type="scientific">Cuscuta europaea</name>
    <name type="common">European dodder</name>
    <dbReference type="NCBI Taxonomy" id="41803"/>
    <lineage>
        <taxon>Eukaryota</taxon>
        <taxon>Viridiplantae</taxon>
        <taxon>Streptophyta</taxon>
        <taxon>Embryophyta</taxon>
        <taxon>Tracheophyta</taxon>
        <taxon>Spermatophyta</taxon>
        <taxon>Magnoliopsida</taxon>
        <taxon>eudicotyledons</taxon>
        <taxon>Gunneridae</taxon>
        <taxon>Pentapetalae</taxon>
        <taxon>asterids</taxon>
        <taxon>lamiids</taxon>
        <taxon>Solanales</taxon>
        <taxon>Convolvulaceae</taxon>
        <taxon>Cuscuteae</taxon>
        <taxon>Cuscuta</taxon>
        <taxon>Cuscuta subgen. Cuscuta</taxon>
    </lineage>
</organism>
<evidence type="ECO:0000313" key="2">
    <source>
        <dbReference type="Proteomes" id="UP001152484"/>
    </source>
</evidence>
<gene>
    <name evidence="1" type="ORF">CEURO_LOCUS290</name>
</gene>
<protein>
    <submittedName>
        <fullName evidence="1">Uncharacterized protein</fullName>
    </submittedName>
</protein>
<comment type="caution">
    <text evidence="1">The sequence shown here is derived from an EMBL/GenBank/DDBJ whole genome shotgun (WGS) entry which is preliminary data.</text>
</comment>
<reference evidence="1" key="1">
    <citation type="submission" date="2022-07" db="EMBL/GenBank/DDBJ databases">
        <authorList>
            <person name="Macas J."/>
            <person name="Novak P."/>
            <person name="Neumann P."/>
        </authorList>
    </citation>
    <scope>NUCLEOTIDE SEQUENCE</scope>
</reference>
<evidence type="ECO:0000313" key="1">
    <source>
        <dbReference type="EMBL" id="CAH9052112.1"/>
    </source>
</evidence>
<sequence>MGRGSGVVGQIASCERIVEEWGKGKAGAYGNRISFCKKRLNFLRRCTDSWSIAEFGRVKSDYLSLPKQENRHWRQRAKELWFTGGDLNTHYFHNAVTNCRRRNRLEKLKQERGICDYFTNIFFSSAQALDDFNFSFVDRRLEERHNDALAALLRPITSEKVQAALFAICPDKSPVRMG</sequence>
<keyword evidence="2" id="KW-1185">Reference proteome</keyword>
<dbReference type="EMBL" id="CAMAPE010000002">
    <property type="protein sequence ID" value="CAH9052112.1"/>
    <property type="molecule type" value="Genomic_DNA"/>
</dbReference>
<accession>A0A9P0YGE1</accession>
<dbReference type="AlphaFoldDB" id="A0A9P0YGE1"/>
<dbReference type="OrthoDB" id="1194564at2759"/>
<dbReference type="Proteomes" id="UP001152484">
    <property type="component" value="Unassembled WGS sequence"/>
</dbReference>
<proteinExistence type="predicted"/>